<dbReference type="Pfam" id="PF24681">
    <property type="entry name" value="Kelch_KLHDC2_KLHL20_DRC7"/>
    <property type="match status" value="1"/>
</dbReference>
<dbReference type="SMART" id="SM00875">
    <property type="entry name" value="BACK"/>
    <property type="match status" value="1"/>
</dbReference>
<dbReference type="PROSITE" id="PS50097">
    <property type="entry name" value="BTB"/>
    <property type="match status" value="1"/>
</dbReference>
<dbReference type="FunFam" id="1.25.40.420:FF:000001">
    <property type="entry name" value="Kelch-like family member 12"/>
    <property type="match status" value="1"/>
</dbReference>
<dbReference type="SMART" id="SM00612">
    <property type="entry name" value="Kelch"/>
    <property type="match status" value="5"/>
</dbReference>
<keyword evidence="2" id="KW-0677">Repeat</keyword>
<dbReference type="RefSeq" id="XP_035676621.1">
    <property type="nucleotide sequence ID" value="XM_035820728.1"/>
</dbReference>
<organism evidence="4 5">
    <name type="scientific">Branchiostoma floridae</name>
    <name type="common">Florida lancelet</name>
    <name type="synonym">Amphioxus</name>
    <dbReference type="NCBI Taxonomy" id="7739"/>
    <lineage>
        <taxon>Eukaryota</taxon>
        <taxon>Metazoa</taxon>
        <taxon>Chordata</taxon>
        <taxon>Cephalochordata</taxon>
        <taxon>Leptocardii</taxon>
        <taxon>Amphioxiformes</taxon>
        <taxon>Branchiostomatidae</taxon>
        <taxon>Branchiostoma</taxon>
    </lineage>
</organism>
<dbReference type="Proteomes" id="UP000001554">
    <property type="component" value="Chromosome 5"/>
</dbReference>
<dbReference type="InterPro" id="IPR011705">
    <property type="entry name" value="BACK"/>
</dbReference>
<name>A0A9J7MRQ3_BRAFL</name>
<dbReference type="RefSeq" id="XP_035676622.1">
    <property type="nucleotide sequence ID" value="XM_035820729.1"/>
</dbReference>
<sequence>MDESRCPGSKAVDGCHAAWFFSRLQKMRSEGVLVDVTLCAEGKEIPCHRLVLATFSDYFCSMFSGNLIETKKDKIEMGGVSAEALQQLVDYAYTSKINITEENVRPLFEAADMLQFLGVCVKCEVFLQDRLNEESCLGIWVLADRVSCTSLSEKAKSWALKWFEELCTTDEFLQLPVHFLKTYISDEGLLAKEERILEAIMLWARHDLKQREGHLKELLKCVCLSSLDQNYLKKILKKDKVLAKLPGIKQMTKSQSTHEAPRHILQQDFLVIGGNWLVPHGTGALRGIGPILYSNNNMYRLGLDCDCIDISPLPEPFQESRGLAACVVDGDVIVTGGVSMPSKAWRYSLSLNSWAKLGNLKRGRFNHGMAVVQGQVYVVGGSSPVGYPDVIGRLSEVEVYNMKTNRWRKAAPLQVAVSSFGITTCGGKIYVFGGEPYLYEGDDFMNNKTNAVQIYDPSQNEWSFDIVLPVNLSCIKACTVDSKIYIVGGELQSVVCFDPKELKLHHLADRLFPWRQCSATVCGGEIYISGGRVHQFVHSEDGTQRERQIENYSKVQCYNVKNDIMVLGKDMPDALYGHCTVTIAKA</sequence>
<evidence type="ECO:0000256" key="1">
    <source>
        <dbReference type="ARBA" id="ARBA00022441"/>
    </source>
</evidence>
<dbReference type="Pfam" id="PF07707">
    <property type="entry name" value="BACK"/>
    <property type="match status" value="1"/>
</dbReference>
<reference evidence="4" key="1">
    <citation type="journal article" date="2020" name="Nat. Ecol. Evol.">
        <title>Deeply conserved synteny resolves early events in vertebrate evolution.</title>
        <authorList>
            <person name="Simakov O."/>
            <person name="Marletaz F."/>
            <person name="Yue J.X."/>
            <person name="O'Connell B."/>
            <person name="Jenkins J."/>
            <person name="Brandt A."/>
            <person name="Calef R."/>
            <person name="Tung C.H."/>
            <person name="Huang T.K."/>
            <person name="Schmutz J."/>
            <person name="Satoh N."/>
            <person name="Yu J.K."/>
            <person name="Putnam N.H."/>
            <person name="Green R.E."/>
            <person name="Rokhsar D.S."/>
        </authorList>
    </citation>
    <scope>NUCLEOTIDE SEQUENCE [LARGE SCALE GENOMIC DNA]</scope>
    <source>
        <strain evidence="4">S238N-H82</strain>
    </source>
</reference>
<dbReference type="PANTHER" id="PTHR24412">
    <property type="entry name" value="KELCH PROTEIN"/>
    <property type="match status" value="1"/>
</dbReference>
<keyword evidence="4" id="KW-1185">Reference proteome</keyword>
<dbReference type="RefSeq" id="XP_035676623.1">
    <property type="nucleotide sequence ID" value="XM_035820730.1"/>
</dbReference>
<dbReference type="SUPFAM" id="SSF54695">
    <property type="entry name" value="POZ domain"/>
    <property type="match status" value="1"/>
</dbReference>
<evidence type="ECO:0000256" key="2">
    <source>
        <dbReference type="ARBA" id="ARBA00022737"/>
    </source>
</evidence>
<dbReference type="AlphaFoldDB" id="A0A9J7MRQ3"/>
<dbReference type="GO" id="GO:0043161">
    <property type="term" value="P:proteasome-mediated ubiquitin-dependent protein catabolic process"/>
    <property type="evidence" value="ECO:0000318"/>
    <property type="project" value="GO_Central"/>
</dbReference>
<gene>
    <name evidence="5 6 7" type="primary">LOC118415871</name>
</gene>
<evidence type="ECO:0000313" key="6">
    <source>
        <dbReference type="RefSeq" id="XP_035676622.1"/>
    </source>
</evidence>
<feature type="domain" description="BTB" evidence="3">
    <location>
        <begin position="34"/>
        <end position="101"/>
    </location>
</feature>
<dbReference type="PANTHER" id="PTHR24412:SF272">
    <property type="entry name" value="KELCH-LIKE PROTEIN DIABLO"/>
    <property type="match status" value="1"/>
</dbReference>
<dbReference type="SMART" id="SM00225">
    <property type="entry name" value="BTB"/>
    <property type="match status" value="1"/>
</dbReference>
<evidence type="ECO:0000259" key="3">
    <source>
        <dbReference type="PROSITE" id="PS50097"/>
    </source>
</evidence>
<reference evidence="5 6" key="2">
    <citation type="submission" date="2025-04" db="UniProtKB">
        <authorList>
            <consortium name="RefSeq"/>
        </authorList>
    </citation>
    <scope>IDENTIFICATION</scope>
    <source>
        <strain evidence="5 6">S238N-H82</strain>
        <tissue evidence="5 6">Testes</tissue>
    </source>
</reference>
<evidence type="ECO:0000313" key="4">
    <source>
        <dbReference type="Proteomes" id="UP000001554"/>
    </source>
</evidence>
<dbReference type="GO" id="GO:0031463">
    <property type="term" value="C:Cul3-RING ubiquitin ligase complex"/>
    <property type="evidence" value="ECO:0000318"/>
    <property type="project" value="GO_Central"/>
</dbReference>
<protein>
    <submittedName>
        <fullName evidence="5 6">Kelch-like protein 24</fullName>
    </submittedName>
</protein>
<dbReference type="GeneID" id="118415871"/>
<dbReference type="GO" id="GO:1990756">
    <property type="term" value="F:ubiquitin-like ligase-substrate adaptor activity"/>
    <property type="evidence" value="ECO:0000318"/>
    <property type="project" value="GO_Central"/>
</dbReference>
<dbReference type="InterPro" id="IPR011333">
    <property type="entry name" value="SKP1/BTB/POZ_sf"/>
</dbReference>
<dbReference type="OrthoDB" id="6482909at2759"/>
<dbReference type="KEGG" id="bfo:118415871"/>
<evidence type="ECO:0000313" key="7">
    <source>
        <dbReference type="RefSeq" id="XP_035676623.1"/>
    </source>
</evidence>
<dbReference type="Gene3D" id="3.30.710.10">
    <property type="entry name" value="Potassium Channel Kv1.1, Chain A"/>
    <property type="match status" value="1"/>
</dbReference>
<keyword evidence="1" id="KW-0880">Kelch repeat</keyword>
<dbReference type="PIRSF" id="PIRSF037037">
    <property type="entry name" value="Kelch-like_protein_gigaxonin"/>
    <property type="match status" value="1"/>
</dbReference>
<dbReference type="GO" id="GO:0005737">
    <property type="term" value="C:cytoplasm"/>
    <property type="evidence" value="ECO:0000318"/>
    <property type="project" value="GO_Central"/>
</dbReference>
<accession>A0A9J7MRQ3</accession>
<dbReference type="Gene3D" id="1.25.40.420">
    <property type="match status" value="1"/>
</dbReference>
<dbReference type="InterPro" id="IPR006652">
    <property type="entry name" value="Kelch_1"/>
</dbReference>
<dbReference type="InterPro" id="IPR015915">
    <property type="entry name" value="Kelch-typ_b-propeller"/>
</dbReference>
<dbReference type="SUPFAM" id="SSF117281">
    <property type="entry name" value="Kelch motif"/>
    <property type="match status" value="1"/>
</dbReference>
<dbReference type="InterPro" id="IPR017096">
    <property type="entry name" value="BTB-kelch_protein"/>
</dbReference>
<dbReference type="Gene3D" id="2.120.10.80">
    <property type="entry name" value="Kelch-type beta propeller"/>
    <property type="match status" value="1"/>
</dbReference>
<dbReference type="InterPro" id="IPR000210">
    <property type="entry name" value="BTB/POZ_dom"/>
</dbReference>
<dbReference type="Pfam" id="PF00651">
    <property type="entry name" value="BTB"/>
    <property type="match status" value="1"/>
</dbReference>
<proteinExistence type="predicted"/>
<evidence type="ECO:0000313" key="5">
    <source>
        <dbReference type="RefSeq" id="XP_035676621.1"/>
    </source>
</evidence>